<evidence type="ECO:0000313" key="2">
    <source>
        <dbReference type="Proteomes" id="UP000824161"/>
    </source>
</evidence>
<dbReference type="AlphaFoldDB" id="A0A9D1H957"/>
<dbReference type="Proteomes" id="UP000824161">
    <property type="component" value="Unassembled WGS sequence"/>
</dbReference>
<accession>A0A9D1H957</accession>
<protein>
    <submittedName>
        <fullName evidence="1">Uncharacterized protein</fullName>
    </submittedName>
</protein>
<comment type="caution">
    <text evidence="1">The sequence shown here is derived from an EMBL/GenBank/DDBJ whole genome shotgun (WGS) entry which is preliminary data.</text>
</comment>
<proteinExistence type="predicted"/>
<name>A0A9D1H957_9FLAO</name>
<sequence>MNTDEKLHAIALRLTEYFSPDTPVDIPALLFVAGLQIFGRPAAPLSREDKTALMHIGACAVLEPYGYYRMTGRDAQGYPQYESVRPLEASQAENGELLKEALVKYFADCL</sequence>
<reference evidence="1" key="2">
    <citation type="journal article" date="2021" name="PeerJ">
        <title>Extensive microbial diversity within the chicken gut microbiome revealed by metagenomics and culture.</title>
        <authorList>
            <person name="Gilroy R."/>
            <person name="Ravi A."/>
            <person name="Getino M."/>
            <person name="Pursley I."/>
            <person name="Horton D.L."/>
            <person name="Alikhan N.F."/>
            <person name="Baker D."/>
            <person name="Gharbi K."/>
            <person name="Hall N."/>
            <person name="Watson M."/>
            <person name="Adriaenssens E.M."/>
            <person name="Foster-Nyarko E."/>
            <person name="Jarju S."/>
            <person name="Secka A."/>
            <person name="Antonio M."/>
            <person name="Oren A."/>
            <person name="Chaudhuri R.R."/>
            <person name="La Ragione R."/>
            <person name="Hildebrand F."/>
            <person name="Pallen M.J."/>
        </authorList>
    </citation>
    <scope>NUCLEOTIDE SEQUENCE</scope>
    <source>
        <strain evidence="1">1383</strain>
    </source>
</reference>
<evidence type="ECO:0000313" key="1">
    <source>
        <dbReference type="EMBL" id="HIT97544.1"/>
    </source>
</evidence>
<organism evidence="1 2">
    <name type="scientific">Candidatus Merdimorpha stercoravium</name>
    <dbReference type="NCBI Taxonomy" id="2840863"/>
    <lineage>
        <taxon>Bacteria</taxon>
        <taxon>Pseudomonadati</taxon>
        <taxon>Bacteroidota</taxon>
        <taxon>Flavobacteriia</taxon>
        <taxon>Flavobacteriales</taxon>
        <taxon>Candidatus Merdimorpha</taxon>
    </lineage>
</organism>
<gene>
    <name evidence="1" type="ORF">IAC44_01760</name>
</gene>
<reference evidence="1" key="1">
    <citation type="submission" date="2020-10" db="EMBL/GenBank/DDBJ databases">
        <authorList>
            <person name="Gilroy R."/>
        </authorList>
    </citation>
    <scope>NUCLEOTIDE SEQUENCE</scope>
    <source>
        <strain evidence="1">1383</strain>
    </source>
</reference>
<dbReference type="EMBL" id="DVLY01000043">
    <property type="protein sequence ID" value="HIT97544.1"/>
    <property type="molecule type" value="Genomic_DNA"/>
</dbReference>